<organism evidence="2 3">
    <name type="scientific">Channa argus</name>
    <name type="common">Northern snakehead</name>
    <name type="synonym">Ophicephalus argus</name>
    <dbReference type="NCBI Taxonomy" id="215402"/>
    <lineage>
        <taxon>Eukaryota</taxon>
        <taxon>Metazoa</taxon>
        <taxon>Chordata</taxon>
        <taxon>Craniata</taxon>
        <taxon>Vertebrata</taxon>
        <taxon>Euteleostomi</taxon>
        <taxon>Actinopterygii</taxon>
        <taxon>Neopterygii</taxon>
        <taxon>Teleostei</taxon>
        <taxon>Neoteleostei</taxon>
        <taxon>Acanthomorphata</taxon>
        <taxon>Anabantaria</taxon>
        <taxon>Anabantiformes</taxon>
        <taxon>Channoidei</taxon>
        <taxon>Channidae</taxon>
        <taxon>Channa</taxon>
    </lineage>
</organism>
<name>A0A6G1PDR1_CHAAH</name>
<dbReference type="Proteomes" id="UP000503349">
    <property type="component" value="Chromosome 4"/>
</dbReference>
<sequence length="128" mass="13995">MCSSADSTGQQPPLCREINTHTEMELLPGQRGGRGSPNGVELLTKGAPQPETGPECTASLFSNFLPSGTFQHLMLTDATEGSYITKYIHSSTVPMIHSLYFDIIRSWKSFFCTRLALYTTGLTSPGLY</sequence>
<reference evidence="3" key="2">
    <citation type="submission" date="2019-02" db="EMBL/GenBank/DDBJ databases">
        <title>Opniocepnalus argus Var Kimnra genome.</title>
        <authorList>
            <person name="Zhou C."/>
            <person name="Xiao S."/>
        </authorList>
    </citation>
    <scope>NUCLEOTIDE SEQUENCE [LARGE SCALE GENOMIC DNA]</scope>
</reference>
<proteinExistence type="predicted"/>
<dbReference type="EMBL" id="CM015715">
    <property type="protein sequence ID" value="KAF3688349.1"/>
    <property type="molecule type" value="Genomic_DNA"/>
</dbReference>
<evidence type="ECO:0000313" key="2">
    <source>
        <dbReference type="EMBL" id="KAF3688349.1"/>
    </source>
</evidence>
<evidence type="ECO:0000313" key="3">
    <source>
        <dbReference type="Proteomes" id="UP000503349"/>
    </source>
</evidence>
<reference evidence="2 3" key="1">
    <citation type="submission" date="2019-02" db="EMBL/GenBank/DDBJ databases">
        <title>Opniocepnalus argus genome.</title>
        <authorList>
            <person name="Zhou C."/>
            <person name="Xiao S."/>
        </authorList>
    </citation>
    <scope>NUCLEOTIDE SEQUENCE [LARGE SCALE GENOMIC DNA]</scope>
    <source>
        <strain evidence="2">OARG1902GOOAL</strain>
        <tissue evidence="2">Muscle</tissue>
    </source>
</reference>
<evidence type="ECO:0000256" key="1">
    <source>
        <dbReference type="SAM" id="MobiDB-lite"/>
    </source>
</evidence>
<protein>
    <submittedName>
        <fullName evidence="2">Uncharacterized protein</fullName>
    </submittedName>
</protein>
<feature type="region of interest" description="Disordered" evidence="1">
    <location>
        <begin position="27"/>
        <end position="53"/>
    </location>
</feature>
<accession>A0A6G1PDR1</accession>
<gene>
    <name evidence="2" type="ORF">EXN66_Car004021</name>
</gene>
<keyword evidence="3" id="KW-1185">Reference proteome</keyword>
<dbReference type="AlphaFoldDB" id="A0A6G1PDR1"/>